<sequence>MKYFWLTIKKMFRFLLKPLSFVPALCVMYMIFSFSAQTADESGQLSMLVSEKVVLLLGKLTSGNLDTAQVGGYVDEIHFLVRKMAHFGEYFLLGLTLSLPLYVYRLRGFWLVLAAGLFCAGFAGLDEYHQMFVAGRSPALRDVAIDTAGSITGIYMTRIIGFIGRKTIFAPLSMEKRRERRKRRAGA</sequence>
<dbReference type="Pfam" id="PF04892">
    <property type="entry name" value="VanZ"/>
    <property type="match status" value="1"/>
</dbReference>
<feature type="transmembrane region" description="Helical" evidence="1">
    <location>
        <begin position="155"/>
        <end position="174"/>
    </location>
</feature>
<comment type="caution">
    <text evidence="3">The sequence shown here is derived from an EMBL/GenBank/DDBJ whole genome shotgun (WGS) entry which is preliminary data.</text>
</comment>
<keyword evidence="1" id="KW-1133">Transmembrane helix</keyword>
<gene>
    <name evidence="3" type="ORF">LKD45_00445</name>
</gene>
<feature type="transmembrane region" description="Helical" evidence="1">
    <location>
        <begin position="87"/>
        <end position="104"/>
    </location>
</feature>
<dbReference type="RefSeq" id="WP_308727421.1">
    <property type="nucleotide sequence ID" value="NZ_JAJEQF010000001.1"/>
</dbReference>
<keyword evidence="1" id="KW-0812">Transmembrane</keyword>
<dbReference type="AlphaFoldDB" id="A0AAE3ASX5"/>
<protein>
    <submittedName>
        <fullName evidence="3">VanZ family protein</fullName>
    </submittedName>
</protein>
<feature type="domain" description="VanZ-like" evidence="2">
    <location>
        <begin position="23"/>
        <end position="160"/>
    </location>
</feature>
<accession>A0AAE3ASX5</accession>
<name>A0AAE3ASX5_9FIRM</name>
<dbReference type="InterPro" id="IPR006976">
    <property type="entry name" value="VanZ-like"/>
</dbReference>
<evidence type="ECO:0000313" key="3">
    <source>
        <dbReference type="EMBL" id="MCC2166181.1"/>
    </source>
</evidence>
<reference evidence="3 4" key="1">
    <citation type="submission" date="2021-10" db="EMBL/GenBank/DDBJ databases">
        <title>Anaerobic single-cell dispensing facilitates the cultivation of human gut bacteria.</title>
        <authorList>
            <person name="Afrizal A."/>
        </authorList>
    </citation>
    <scope>NUCLEOTIDE SEQUENCE [LARGE SCALE GENOMIC DNA]</scope>
    <source>
        <strain evidence="3 4">CLA-AA-H244</strain>
    </source>
</reference>
<proteinExistence type="predicted"/>
<organism evidence="3 4">
    <name type="scientific">Gallintestinimicrobium propionicum</name>
    <dbReference type="NCBI Taxonomy" id="2981770"/>
    <lineage>
        <taxon>Bacteria</taxon>
        <taxon>Bacillati</taxon>
        <taxon>Bacillota</taxon>
        <taxon>Clostridia</taxon>
        <taxon>Lachnospirales</taxon>
        <taxon>Lachnospiraceae</taxon>
        <taxon>Gallintestinimicrobium</taxon>
    </lineage>
</organism>
<keyword evidence="1" id="KW-0472">Membrane</keyword>
<evidence type="ECO:0000313" key="4">
    <source>
        <dbReference type="Proteomes" id="UP001199355"/>
    </source>
</evidence>
<feature type="transmembrane region" description="Helical" evidence="1">
    <location>
        <begin position="109"/>
        <end position="125"/>
    </location>
</feature>
<dbReference type="NCBIfam" id="NF037970">
    <property type="entry name" value="vanZ_1"/>
    <property type="match status" value="1"/>
</dbReference>
<dbReference type="Proteomes" id="UP001199355">
    <property type="component" value="Unassembled WGS sequence"/>
</dbReference>
<feature type="transmembrane region" description="Helical" evidence="1">
    <location>
        <begin position="12"/>
        <end position="32"/>
    </location>
</feature>
<keyword evidence="4" id="KW-1185">Reference proteome</keyword>
<evidence type="ECO:0000259" key="2">
    <source>
        <dbReference type="Pfam" id="PF04892"/>
    </source>
</evidence>
<evidence type="ECO:0000256" key="1">
    <source>
        <dbReference type="SAM" id="Phobius"/>
    </source>
</evidence>
<dbReference type="EMBL" id="JAJEQF010000001">
    <property type="protein sequence ID" value="MCC2166181.1"/>
    <property type="molecule type" value="Genomic_DNA"/>
</dbReference>